<proteinExistence type="predicted"/>
<reference evidence="1 2" key="1">
    <citation type="journal article" date="2006" name="Nature">
        <title>Global trends of whole-genome duplications revealed by the ciliate Paramecium tetraurelia.</title>
        <authorList>
            <consortium name="Genoscope"/>
            <person name="Aury J.-M."/>
            <person name="Jaillon O."/>
            <person name="Duret L."/>
            <person name="Noel B."/>
            <person name="Jubin C."/>
            <person name="Porcel B.M."/>
            <person name="Segurens B."/>
            <person name="Daubin V."/>
            <person name="Anthouard V."/>
            <person name="Aiach N."/>
            <person name="Arnaiz O."/>
            <person name="Billaut A."/>
            <person name="Beisson J."/>
            <person name="Blanc I."/>
            <person name="Bouhouche K."/>
            <person name="Camara F."/>
            <person name="Duharcourt S."/>
            <person name="Guigo R."/>
            <person name="Gogendeau D."/>
            <person name="Katinka M."/>
            <person name="Keller A.-M."/>
            <person name="Kissmehl R."/>
            <person name="Klotz C."/>
            <person name="Koll F."/>
            <person name="Le Moue A."/>
            <person name="Lepere C."/>
            <person name="Malinsky S."/>
            <person name="Nowacki M."/>
            <person name="Nowak J.K."/>
            <person name="Plattner H."/>
            <person name="Poulain J."/>
            <person name="Ruiz F."/>
            <person name="Serrano V."/>
            <person name="Zagulski M."/>
            <person name="Dessen P."/>
            <person name="Betermier M."/>
            <person name="Weissenbach J."/>
            <person name="Scarpelli C."/>
            <person name="Schachter V."/>
            <person name="Sperling L."/>
            <person name="Meyer E."/>
            <person name="Cohen J."/>
            <person name="Wincker P."/>
        </authorList>
    </citation>
    <scope>NUCLEOTIDE SEQUENCE [LARGE SCALE GENOMIC DNA]</scope>
    <source>
        <strain evidence="1 2">Stock d4-2</strain>
    </source>
</reference>
<dbReference type="HOGENOM" id="CLU_1463956_0_0_1"/>
<protein>
    <recommendedName>
        <fullName evidence="3">Transmembrane protein</fullName>
    </recommendedName>
</protein>
<organism evidence="1 2">
    <name type="scientific">Paramecium tetraurelia</name>
    <dbReference type="NCBI Taxonomy" id="5888"/>
    <lineage>
        <taxon>Eukaryota</taxon>
        <taxon>Sar</taxon>
        <taxon>Alveolata</taxon>
        <taxon>Ciliophora</taxon>
        <taxon>Intramacronucleata</taxon>
        <taxon>Oligohymenophorea</taxon>
        <taxon>Peniculida</taxon>
        <taxon>Parameciidae</taxon>
        <taxon>Paramecium</taxon>
    </lineage>
</organism>
<dbReference type="GeneID" id="5032616"/>
<dbReference type="AlphaFoldDB" id="A0D8R8"/>
<keyword evidence="2" id="KW-1185">Reference proteome</keyword>
<accession>A0D8R8</accession>
<evidence type="ECO:0008006" key="3">
    <source>
        <dbReference type="Google" id="ProtNLM"/>
    </source>
</evidence>
<evidence type="ECO:0000313" key="1">
    <source>
        <dbReference type="EMBL" id="CAK79435.1"/>
    </source>
</evidence>
<sequence length="185" mass="22055">MMLHQQLIKVFINNKQIQVFRFDLQLKKQAMQTNWLQIIVMQLLQKLHLKFIKVFQIRIIRHIVLKQDLIQLLCEKFKKKIKICIYLNTTLQAQRIIQLLENNTITLQNMAKMKRFKSNYIGKSQLQKLYEDHKATIFLNPDCQGIEVFYFVLNITNSAILIIEIQILKVAVSYVFFGKIESKLQ</sequence>
<name>A0D8R8_PARTE</name>
<dbReference type="KEGG" id="ptm:GSPATT00014381001"/>
<evidence type="ECO:0000313" key="2">
    <source>
        <dbReference type="Proteomes" id="UP000000600"/>
    </source>
</evidence>
<dbReference type="RefSeq" id="XP_001446832.1">
    <property type="nucleotide sequence ID" value="XM_001446795.1"/>
</dbReference>
<gene>
    <name evidence="1" type="ORF">GSPATT00014381001</name>
</gene>
<dbReference type="Proteomes" id="UP000000600">
    <property type="component" value="Unassembled WGS sequence"/>
</dbReference>
<dbReference type="EMBL" id="CT868330">
    <property type="protein sequence ID" value="CAK79435.1"/>
    <property type="molecule type" value="Genomic_DNA"/>
</dbReference>
<dbReference type="InParanoid" id="A0D8R8"/>